<dbReference type="InterPro" id="IPR002869">
    <property type="entry name" value="Pyrv_flavodox_OxRed_cen"/>
</dbReference>
<gene>
    <name evidence="4" type="ORF">C5B42_00360</name>
</gene>
<name>A0A317JR10_9BACT</name>
<reference evidence="4 5" key="1">
    <citation type="submission" date="2018-02" db="EMBL/GenBank/DDBJ databases">
        <title>Genomic Reconstructions from Amazon Rainforest and Pasture Soil Reveal Novel Insights into the Physiology of Candidate Phyla in Tropical Sites.</title>
        <authorList>
            <person name="Kroeger M.E."/>
            <person name="Delmont T."/>
            <person name="Eren A.M."/>
            <person name="Guo J."/>
            <person name="Meyer K.M."/>
            <person name="Khan K."/>
            <person name="Rodrigues J.L.M."/>
            <person name="Bohannan B.J.M."/>
            <person name="Tringe S."/>
            <person name="Borges C.D."/>
            <person name="Tiedje J."/>
            <person name="Tsai S.M."/>
            <person name="Nusslein K."/>
        </authorList>
    </citation>
    <scope>NUCLEOTIDE SEQUENCE [LARGE SCALE GENOMIC DNA]</scope>
    <source>
        <strain evidence="4">Amazon FNV 2010 28 9</strain>
    </source>
</reference>
<organism evidence="4 5">
    <name type="scientific">Candidatus Cerribacteria bacterium 'Amazon FNV 2010 28 9'</name>
    <dbReference type="NCBI Taxonomy" id="2081795"/>
    <lineage>
        <taxon>Bacteria</taxon>
        <taxon>Candidatus Cerribacteria</taxon>
    </lineage>
</organism>
<dbReference type="InterPro" id="IPR050722">
    <property type="entry name" value="Pyruvate:ferred/Flavod_OxRd"/>
</dbReference>
<dbReference type="Pfam" id="PF01558">
    <property type="entry name" value="POR"/>
    <property type="match status" value="1"/>
</dbReference>
<dbReference type="Proteomes" id="UP000246104">
    <property type="component" value="Unassembled WGS sequence"/>
</dbReference>
<dbReference type="InterPro" id="IPR019752">
    <property type="entry name" value="Pyrv/ketoisovalerate_OxRed_cat"/>
</dbReference>
<dbReference type="SUPFAM" id="SSF52518">
    <property type="entry name" value="Thiamin diphosphate-binding fold (THDP-binding)"/>
    <property type="match status" value="1"/>
</dbReference>
<evidence type="ECO:0000259" key="2">
    <source>
        <dbReference type="Pfam" id="PF01558"/>
    </source>
</evidence>
<dbReference type="GO" id="GO:0016903">
    <property type="term" value="F:oxidoreductase activity, acting on the aldehyde or oxo group of donors"/>
    <property type="evidence" value="ECO:0007669"/>
    <property type="project" value="InterPro"/>
</dbReference>
<dbReference type="PANTHER" id="PTHR32154">
    <property type="entry name" value="PYRUVATE-FLAVODOXIN OXIDOREDUCTASE-RELATED"/>
    <property type="match status" value="1"/>
</dbReference>
<dbReference type="AlphaFoldDB" id="A0A317JR10"/>
<accession>A0A317JR10</accession>
<feature type="domain" description="Pyruvate/ketoisovalerate oxidoreductase catalytic" evidence="2">
    <location>
        <begin position="11"/>
        <end position="177"/>
    </location>
</feature>
<proteinExistence type="predicted"/>
<sequence length="294" mass="31511">MVCNWKIAGRAGEGISAAGFMMGKTAQRHGLNIFEYSEYPSLIRGGHTSSQVLMSDQPVSCQQKDVSIMVALNEDSIRLHTEEFTAATKILLDTDTIKIDWSKYPTIQQSQVIHVPFAKIARDATGKSLASDIVALAVSCSLIGLSKDIFEQVVKEFFEKKGEEVVAENIKAAESAFAFANEQKLTSTTPIQPTTTQSLYISGAEAIGLGALSAGVKYFAAYPMTPTSNLMHFMADAQNYYPLIVKHAEDEISAINHALGASFTGVRAMTGTAGGGFALMVESVSLAGVTELPL</sequence>
<evidence type="ECO:0000259" key="3">
    <source>
        <dbReference type="Pfam" id="PF01855"/>
    </source>
</evidence>
<dbReference type="SUPFAM" id="SSF53323">
    <property type="entry name" value="Pyruvate-ferredoxin oxidoreductase, PFOR, domain III"/>
    <property type="match status" value="1"/>
</dbReference>
<comment type="caution">
    <text evidence="4">The sequence shown here is derived from an EMBL/GenBank/DDBJ whole genome shotgun (WGS) entry which is preliminary data.</text>
</comment>
<evidence type="ECO:0000313" key="4">
    <source>
        <dbReference type="EMBL" id="PWU24180.1"/>
    </source>
</evidence>
<dbReference type="InterPro" id="IPR002880">
    <property type="entry name" value="Pyrv_Fd/Flavodoxin_OxRdtase_N"/>
</dbReference>
<dbReference type="Pfam" id="PF01855">
    <property type="entry name" value="POR_N"/>
    <property type="match status" value="1"/>
</dbReference>
<dbReference type="Gene3D" id="3.40.920.10">
    <property type="entry name" value="Pyruvate-ferredoxin oxidoreductase, PFOR, domain III"/>
    <property type="match status" value="1"/>
</dbReference>
<feature type="non-terminal residue" evidence="4">
    <location>
        <position position="294"/>
    </location>
</feature>
<keyword evidence="1" id="KW-0560">Oxidoreductase</keyword>
<evidence type="ECO:0000313" key="5">
    <source>
        <dbReference type="Proteomes" id="UP000246104"/>
    </source>
</evidence>
<dbReference type="PANTHER" id="PTHR32154:SF20">
    <property type="entry name" value="2-OXOGLUTARATE OXIDOREDUCTASE SUBUNIT KORA"/>
    <property type="match status" value="1"/>
</dbReference>
<evidence type="ECO:0000256" key="1">
    <source>
        <dbReference type="ARBA" id="ARBA00023002"/>
    </source>
</evidence>
<dbReference type="EMBL" id="PSRQ01000008">
    <property type="protein sequence ID" value="PWU24180.1"/>
    <property type="molecule type" value="Genomic_DNA"/>
</dbReference>
<feature type="domain" description="Pyruvate flavodoxin/ferredoxin oxidoreductase pyrimidine binding" evidence="3">
    <location>
        <begin position="210"/>
        <end position="294"/>
    </location>
</feature>
<dbReference type="GO" id="GO:0006979">
    <property type="term" value="P:response to oxidative stress"/>
    <property type="evidence" value="ECO:0007669"/>
    <property type="project" value="TreeGrafter"/>
</dbReference>
<dbReference type="Gene3D" id="3.40.50.970">
    <property type="match status" value="1"/>
</dbReference>
<dbReference type="CDD" id="cd07034">
    <property type="entry name" value="TPP_PYR_PFOR_IOR-alpha_like"/>
    <property type="match status" value="1"/>
</dbReference>
<dbReference type="InterPro" id="IPR029061">
    <property type="entry name" value="THDP-binding"/>
</dbReference>
<protein>
    <submittedName>
        <fullName evidence="4">2-oxoacid:acceptor oxidoreductase subunit alpha</fullName>
    </submittedName>
</protein>